<dbReference type="Proteomes" id="UP001224412">
    <property type="component" value="Unassembled WGS sequence"/>
</dbReference>
<dbReference type="InterPro" id="IPR001650">
    <property type="entry name" value="Helicase_C-like"/>
</dbReference>
<dbReference type="SUPFAM" id="SSF52540">
    <property type="entry name" value="P-loop containing nucleoside triphosphate hydrolases"/>
    <property type="match status" value="1"/>
</dbReference>
<dbReference type="PANTHER" id="PTHR43519:SF1">
    <property type="entry name" value="ATP-DEPENDENT RNA HELICASE HRPB"/>
    <property type="match status" value="1"/>
</dbReference>
<name>A0AAP4F4Z8_9CORY</name>
<keyword evidence="4" id="KW-0067">ATP-binding</keyword>
<feature type="domain" description="Helicase C-terminal" evidence="7">
    <location>
        <begin position="218"/>
        <end position="379"/>
    </location>
</feature>
<dbReference type="GO" id="GO:0016787">
    <property type="term" value="F:hydrolase activity"/>
    <property type="evidence" value="ECO:0007669"/>
    <property type="project" value="UniProtKB-KW"/>
</dbReference>
<evidence type="ECO:0000259" key="7">
    <source>
        <dbReference type="PROSITE" id="PS51194"/>
    </source>
</evidence>
<comment type="caution">
    <text evidence="8">The sequence shown here is derived from an EMBL/GenBank/DDBJ whole genome shotgun (WGS) entry which is preliminary data.</text>
</comment>
<proteinExistence type="predicted"/>
<evidence type="ECO:0000256" key="3">
    <source>
        <dbReference type="ARBA" id="ARBA00022806"/>
    </source>
</evidence>
<dbReference type="GO" id="GO:0003676">
    <property type="term" value="F:nucleic acid binding"/>
    <property type="evidence" value="ECO:0007669"/>
    <property type="project" value="InterPro"/>
</dbReference>
<dbReference type="GO" id="GO:0003724">
    <property type="term" value="F:RNA helicase activity"/>
    <property type="evidence" value="ECO:0007669"/>
    <property type="project" value="UniProtKB-EC"/>
</dbReference>
<evidence type="ECO:0000256" key="4">
    <source>
        <dbReference type="ARBA" id="ARBA00022840"/>
    </source>
</evidence>
<dbReference type="SMART" id="SM00490">
    <property type="entry name" value="HELICc"/>
    <property type="match status" value="1"/>
</dbReference>
<dbReference type="RefSeq" id="WP_284588983.1">
    <property type="nucleotide sequence ID" value="NZ_JASNUC010000007.1"/>
</dbReference>
<dbReference type="EC" id="3.6.4.13" evidence="8"/>
<dbReference type="InterPro" id="IPR027417">
    <property type="entry name" value="P-loop_NTPase"/>
</dbReference>
<dbReference type="InterPro" id="IPR011545">
    <property type="entry name" value="DEAD/DEAH_box_helicase_dom"/>
</dbReference>
<feature type="region of interest" description="Disordered" evidence="5">
    <location>
        <begin position="314"/>
        <end position="342"/>
    </location>
</feature>
<dbReference type="CDD" id="cd18791">
    <property type="entry name" value="SF2_C_RHA"/>
    <property type="match status" value="1"/>
</dbReference>
<evidence type="ECO:0000313" key="8">
    <source>
        <dbReference type="EMBL" id="MDK4306389.1"/>
    </source>
</evidence>
<dbReference type="SMART" id="SM00487">
    <property type="entry name" value="DEXDc"/>
    <property type="match status" value="1"/>
</dbReference>
<evidence type="ECO:0000259" key="6">
    <source>
        <dbReference type="PROSITE" id="PS51192"/>
    </source>
</evidence>
<evidence type="ECO:0000256" key="1">
    <source>
        <dbReference type="ARBA" id="ARBA00022741"/>
    </source>
</evidence>
<feature type="region of interest" description="Disordered" evidence="5">
    <location>
        <begin position="492"/>
        <end position="516"/>
    </location>
</feature>
<sequence>MFDLSRIGAGLPVTETIASLPAEGNVVVQAPPGTGKTTLIPPALANQAAQNAAQNAATERESSVGKIIVTAPRRVAVRAAAHRLRTLSGQPELVGHSIRGESVPGTAVEFVTPGVLLRRLLRDPELPGVAAVAIDEVHERQLDTDLVLGMCLELAQLRADFRVIAMSATVDAQRFSQLMDAPVHVTEAAIHPLEISYAPAPGRAAGERSFYRHLAQQAAEQASASAGSTLVFVPGVREVNQVCAELTTLVDANTPVFPLHGQQTTDEQDRALYTDSRRIVVATSIAESSLTVPGVRAVVDAGLARLPRRDAQRGMSGLVTASTSKSNADQRAGRAGREGPGTVVRCYSQEDYQRFAPHISPEILSADLTQAALFLDTWGAGDDFPLLDQPPATAMAAARTTLQRIGASKELALLPTDPRLGAALLRYGSGAAETIAKLDEEPRGDITRAPAPKRLVQRLAKLVPDLGPVDPGAVVAAAYPEQVARAVSAGASGLRTGSNSGARSGSGASPSSGAGTSREYLLASGTRARLLSDSSLADAEWLAVAEISLSNAGNAIIRSAARITEDDALEAIGVEETTTATVDGGKIRGRKRRRAGAIELSSTPVQVTGDAAAEAVAESIREHGLGLFEWSASASNFSARLRHLHEYYGPPWPDVAAADPAMWLAPELEQIAAGTAISKIDLYPALQRLLPWPEATRLEELAPERVPVPSGRSAWLDWSGERPVASVKLQECFGLTESPMYCGKRVQFHLLSPAGRPLAITDDLASFWSGPYAGVRAEMRGRYPKHPWPEDPWSATATGKTNAKLRKN</sequence>
<feature type="compositionally biased region" description="Polar residues" evidence="5">
    <location>
        <begin position="319"/>
        <end position="329"/>
    </location>
</feature>
<dbReference type="Gene3D" id="3.40.50.300">
    <property type="entry name" value="P-loop containing nucleotide triphosphate hydrolases"/>
    <property type="match status" value="2"/>
</dbReference>
<evidence type="ECO:0000313" key="9">
    <source>
        <dbReference type="Proteomes" id="UP001224412"/>
    </source>
</evidence>
<evidence type="ECO:0000256" key="2">
    <source>
        <dbReference type="ARBA" id="ARBA00022801"/>
    </source>
</evidence>
<dbReference type="Pfam" id="PF08482">
    <property type="entry name" value="HrpB_C"/>
    <property type="match status" value="1"/>
</dbReference>
<dbReference type="InterPro" id="IPR010225">
    <property type="entry name" value="HrpB"/>
</dbReference>
<dbReference type="PANTHER" id="PTHR43519">
    <property type="entry name" value="ATP-DEPENDENT RNA HELICASE HRPB"/>
    <property type="match status" value="1"/>
</dbReference>
<keyword evidence="1" id="KW-0547">Nucleotide-binding</keyword>
<dbReference type="PROSITE" id="PS51192">
    <property type="entry name" value="HELICASE_ATP_BIND_1"/>
    <property type="match status" value="1"/>
</dbReference>
<dbReference type="Pfam" id="PF00271">
    <property type="entry name" value="Helicase_C"/>
    <property type="match status" value="1"/>
</dbReference>
<feature type="domain" description="Helicase ATP-binding" evidence="6">
    <location>
        <begin position="17"/>
        <end position="188"/>
    </location>
</feature>
<dbReference type="GO" id="GO:0005524">
    <property type="term" value="F:ATP binding"/>
    <property type="evidence" value="ECO:0007669"/>
    <property type="project" value="UniProtKB-KW"/>
</dbReference>
<keyword evidence="2 8" id="KW-0378">Hydrolase</keyword>
<dbReference type="AlphaFoldDB" id="A0AAP4F4Z8"/>
<dbReference type="PIRSF" id="PIRSF005496">
    <property type="entry name" value="ATP_hel_hrpB"/>
    <property type="match status" value="1"/>
</dbReference>
<dbReference type="CDD" id="cd17990">
    <property type="entry name" value="DEXHc_HrpB"/>
    <property type="match status" value="1"/>
</dbReference>
<keyword evidence="3 8" id="KW-0347">Helicase</keyword>
<protein>
    <submittedName>
        <fullName evidence="8">ATP-dependent RNA helicase</fullName>
        <ecNumber evidence="8">3.6.4.13</ecNumber>
    </submittedName>
</protein>
<reference evidence="8" key="1">
    <citation type="submission" date="2023-05" db="EMBL/GenBank/DDBJ databases">
        <title>Metabolic capabilities are highly conserved among human nasal-associated Corynebacterium species in pangenomic analyses.</title>
        <authorList>
            <person name="Tran T.H."/>
            <person name="Roberts A.Q."/>
            <person name="Escapa I.F."/>
            <person name="Gao W."/>
            <person name="Conlan S."/>
            <person name="Kong H."/>
            <person name="Segre J.A."/>
            <person name="Kelly M.S."/>
            <person name="Lemon K.P."/>
        </authorList>
    </citation>
    <scope>NUCLEOTIDE SEQUENCE</scope>
    <source>
        <strain evidence="8">KPL2773</strain>
    </source>
</reference>
<dbReference type="InterPro" id="IPR049614">
    <property type="entry name" value="HrpB_DEXH"/>
</dbReference>
<feature type="compositionally biased region" description="Low complexity" evidence="5">
    <location>
        <begin position="495"/>
        <end position="516"/>
    </location>
</feature>
<feature type="region of interest" description="Disordered" evidence="5">
    <location>
        <begin position="786"/>
        <end position="808"/>
    </location>
</feature>
<dbReference type="Pfam" id="PF00270">
    <property type="entry name" value="DEAD"/>
    <property type="match status" value="1"/>
</dbReference>
<evidence type="ECO:0000256" key="5">
    <source>
        <dbReference type="SAM" id="MobiDB-lite"/>
    </source>
</evidence>
<dbReference type="InterPro" id="IPR013689">
    <property type="entry name" value="RNA_helicase_ATP-dep_HrpB_C"/>
</dbReference>
<accession>A0AAP4F4Z8</accession>
<dbReference type="InterPro" id="IPR014001">
    <property type="entry name" value="Helicase_ATP-bd"/>
</dbReference>
<dbReference type="EMBL" id="JASNVH010000003">
    <property type="protein sequence ID" value="MDK4306389.1"/>
    <property type="molecule type" value="Genomic_DNA"/>
</dbReference>
<organism evidence="8 9">
    <name type="scientific">Corynebacterium pseudodiphtheriticum</name>
    <dbReference type="NCBI Taxonomy" id="37637"/>
    <lineage>
        <taxon>Bacteria</taxon>
        <taxon>Bacillati</taxon>
        <taxon>Actinomycetota</taxon>
        <taxon>Actinomycetes</taxon>
        <taxon>Mycobacteriales</taxon>
        <taxon>Corynebacteriaceae</taxon>
        <taxon>Corynebacterium</taxon>
    </lineage>
</organism>
<gene>
    <name evidence="8" type="ORF">QPX42_02300</name>
</gene>
<dbReference type="PROSITE" id="PS51194">
    <property type="entry name" value="HELICASE_CTER"/>
    <property type="match status" value="1"/>
</dbReference>